<feature type="transmembrane region" description="Helical" evidence="1">
    <location>
        <begin position="30"/>
        <end position="49"/>
    </location>
</feature>
<gene>
    <name evidence="2" type="ORF">R3P38DRAFT_3324980</name>
</gene>
<feature type="transmembrane region" description="Helical" evidence="1">
    <location>
        <begin position="422"/>
        <end position="452"/>
    </location>
</feature>
<accession>A0AAW0AEP2</accession>
<keyword evidence="1" id="KW-0472">Membrane</keyword>
<comment type="caution">
    <text evidence="2">The sequence shown here is derived from an EMBL/GenBank/DDBJ whole genome shotgun (WGS) entry which is preliminary data.</text>
</comment>
<dbReference type="AlphaFoldDB" id="A0AAW0AEP2"/>
<keyword evidence="3" id="KW-1185">Reference proteome</keyword>
<sequence>MPRLLPRFVTRYRVGYQPTLPYRWPGTTPLAFLIMLTATILFILVNIPLSAYETVQEFTYFPNASAPAPPLSGLVPPSLRPSTDKFSPQHLDVGQSFRLNNSALLYTIVSAFDSVENGRPVTSFPYSNNPFSNGCDVKNISAGVQLSVAQAADRFQYYDYSVSGFITCTSPTLFEMGWNFDGGRLDTGISPSLLDDFGQDLLLKMTNISVLGSHVDFTANFTGQAYIRVTARPCCDCTPDLTPDALKQDQLHLAQEPCRSKPSRFIGLTGQATNTTAQFQPWGFIWSIANTSSFFAGADPRTRQGYIGTNDLSVLDKPLQNIMQIIYQVARRDLGVIYNNQIFGSADMFNQSIVPVDIPDNVIGVDNTPFGKIGLSMATSIRATTTNETMMDEWRKSLTLMTETDRVPVLEYLRPVPRRKALGSAIVSVFVATFTMLSAVWTVFHIIAGAFVRDKGSFSL</sequence>
<evidence type="ECO:0000313" key="2">
    <source>
        <dbReference type="EMBL" id="KAK7007836.1"/>
    </source>
</evidence>
<proteinExistence type="predicted"/>
<reference evidence="2 3" key="1">
    <citation type="journal article" date="2024" name="J Genomics">
        <title>Draft genome sequencing and assembly of Favolaschia claudopus CIRM-BRFM 2984 isolated from oak limbs.</title>
        <authorList>
            <person name="Navarro D."/>
            <person name="Drula E."/>
            <person name="Chaduli D."/>
            <person name="Cazenave R."/>
            <person name="Ahrendt S."/>
            <person name="Wang J."/>
            <person name="Lipzen A."/>
            <person name="Daum C."/>
            <person name="Barry K."/>
            <person name="Grigoriev I.V."/>
            <person name="Favel A."/>
            <person name="Rosso M.N."/>
            <person name="Martin F."/>
        </authorList>
    </citation>
    <scope>NUCLEOTIDE SEQUENCE [LARGE SCALE GENOMIC DNA]</scope>
    <source>
        <strain evidence="2 3">CIRM-BRFM 2984</strain>
    </source>
</reference>
<evidence type="ECO:0000256" key="1">
    <source>
        <dbReference type="SAM" id="Phobius"/>
    </source>
</evidence>
<keyword evidence="1" id="KW-0812">Transmembrane</keyword>
<organism evidence="2 3">
    <name type="scientific">Favolaschia claudopus</name>
    <dbReference type="NCBI Taxonomy" id="2862362"/>
    <lineage>
        <taxon>Eukaryota</taxon>
        <taxon>Fungi</taxon>
        <taxon>Dikarya</taxon>
        <taxon>Basidiomycota</taxon>
        <taxon>Agaricomycotina</taxon>
        <taxon>Agaricomycetes</taxon>
        <taxon>Agaricomycetidae</taxon>
        <taxon>Agaricales</taxon>
        <taxon>Marasmiineae</taxon>
        <taxon>Mycenaceae</taxon>
        <taxon>Favolaschia</taxon>
    </lineage>
</organism>
<protein>
    <submittedName>
        <fullName evidence="2">Uncharacterized protein</fullName>
    </submittedName>
</protein>
<dbReference type="Proteomes" id="UP001362999">
    <property type="component" value="Unassembled WGS sequence"/>
</dbReference>
<evidence type="ECO:0000313" key="3">
    <source>
        <dbReference type="Proteomes" id="UP001362999"/>
    </source>
</evidence>
<name>A0AAW0AEP2_9AGAR</name>
<keyword evidence="1" id="KW-1133">Transmembrane helix</keyword>
<dbReference type="EMBL" id="JAWWNJ010000069">
    <property type="protein sequence ID" value="KAK7007836.1"/>
    <property type="molecule type" value="Genomic_DNA"/>
</dbReference>